<evidence type="ECO:0000313" key="3">
    <source>
        <dbReference type="Proteomes" id="UP000237105"/>
    </source>
</evidence>
<feature type="compositionally biased region" description="Polar residues" evidence="1">
    <location>
        <begin position="20"/>
        <end position="31"/>
    </location>
</feature>
<name>A0A2P5BYU2_PARAD</name>
<protein>
    <submittedName>
        <fullName evidence="2">Uncharacterized protein</fullName>
    </submittedName>
</protein>
<feature type="region of interest" description="Disordered" evidence="1">
    <location>
        <begin position="7"/>
        <end position="31"/>
    </location>
</feature>
<reference evidence="3" key="1">
    <citation type="submission" date="2016-06" db="EMBL/GenBank/DDBJ databases">
        <title>Parallel loss of symbiosis genes in relatives of nitrogen-fixing non-legume Parasponia.</title>
        <authorList>
            <person name="Van Velzen R."/>
            <person name="Holmer R."/>
            <person name="Bu F."/>
            <person name="Rutten L."/>
            <person name="Van Zeijl A."/>
            <person name="Liu W."/>
            <person name="Santuari L."/>
            <person name="Cao Q."/>
            <person name="Sharma T."/>
            <person name="Shen D."/>
            <person name="Roswanjaya Y."/>
            <person name="Wardhani T."/>
            <person name="Kalhor M.S."/>
            <person name="Jansen J."/>
            <person name="Van den Hoogen J."/>
            <person name="Gungor B."/>
            <person name="Hartog M."/>
            <person name="Hontelez J."/>
            <person name="Verver J."/>
            <person name="Yang W.-C."/>
            <person name="Schijlen E."/>
            <person name="Repin R."/>
            <person name="Schilthuizen M."/>
            <person name="Schranz E."/>
            <person name="Heidstra R."/>
            <person name="Miyata K."/>
            <person name="Fedorova E."/>
            <person name="Kohlen W."/>
            <person name="Bisseling T."/>
            <person name="Smit S."/>
            <person name="Geurts R."/>
        </authorList>
    </citation>
    <scope>NUCLEOTIDE SEQUENCE [LARGE SCALE GENOMIC DNA]</scope>
    <source>
        <strain evidence="3">cv. WU1-14</strain>
    </source>
</reference>
<dbReference type="Proteomes" id="UP000237105">
    <property type="component" value="Unassembled WGS sequence"/>
</dbReference>
<sequence>FQNLIAFPPPLLTSHDAPNPTHSQQTPTIEPLQQATIMSLTPHRNTRHSKTHRTLIKIKNVEAPTGRPFVETRQRSLSKTVNIPIEEHRDSIEVPIGCQNLCQNQLNSHLVEVRT</sequence>
<organism evidence="2 3">
    <name type="scientific">Parasponia andersonii</name>
    <name type="common">Sponia andersonii</name>
    <dbReference type="NCBI Taxonomy" id="3476"/>
    <lineage>
        <taxon>Eukaryota</taxon>
        <taxon>Viridiplantae</taxon>
        <taxon>Streptophyta</taxon>
        <taxon>Embryophyta</taxon>
        <taxon>Tracheophyta</taxon>
        <taxon>Spermatophyta</taxon>
        <taxon>Magnoliopsida</taxon>
        <taxon>eudicotyledons</taxon>
        <taxon>Gunneridae</taxon>
        <taxon>Pentapetalae</taxon>
        <taxon>rosids</taxon>
        <taxon>fabids</taxon>
        <taxon>Rosales</taxon>
        <taxon>Cannabaceae</taxon>
        <taxon>Parasponia</taxon>
    </lineage>
</organism>
<comment type="caution">
    <text evidence="2">The sequence shown here is derived from an EMBL/GenBank/DDBJ whole genome shotgun (WGS) entry which is preliminary data.</text>
</comment>
<dbReference type="EMBL" id="JXTB01000200">
    <property type="protein sequence ID" value="PON53974.1"/>
    <property type="molecule type" value="Genomic_DNA"/>
</dbReference>
<evidence type="ECO:0000313" key="2">
    <source>
        <dbReference type="EMBL" id="PON53974.1"/>
    </source>
</evidence>
<accession>A0A2P5BYU2</accession>
<gene>
    <name evidence="2" type="ORF">PanWU01x14_198520</name>
</gene>
<dbReference type="AlphaFoldDB" id="A0A2P5BYU2"/>
<evidence type="ECO:0000256" key="1">
    <source>
        <dbReference type="SAM" id="MobiDB-lite"/>
    </source>
</evidence>
<feature type="non-terminal residue" evidence="2">
    <location>
        <position position="1"/>
    </location>
</feature>
<proteinExistence type="predicted"/>
<keyword evidence="3" id="KW-1185">Reference proteome</keyword>